<dbReference type="PANTHER" id="PTHR45753:SF3">
    <property type="entry name" value="ORNITHINE TRANSCARBAMYLASE, MITOCHONDRIAL"/>
    <property type="match status" value="1"/>
</dbReference>
<comment type="catalytic activity">
    <reaction evidence="5 6">
        <text>carbamoyl phosphate + L-ornithine = L-citrulline + phosphate + H(+)</text>
        <dbReference type="Rhea" id="RHEA:19513"/>
        <dbReference type="ChEBI" id="CHEBI:15378"/>
        <dbReference type="ChEBI" id="CHEBI:43474"/>
        <dbReference type="ChEBI" id="CHEBI:46911"/>
        <dbReference type="ChEBI" id="CHEBI:57743"/>
        <dbReference type="ChEBI" id="CHEBI:58228"/>
        <dbReference type="EC" id="2.1.3.3"/>
    </reaction>
</comment>
<feature type="binding site" evidence="6">
    <location>
        <position position="290"/>
    </location>
    <ligand>
        <name>carbamoyl phosphate</name>
        <dbReference type="ChEBI" id="CHEBI:58228"/>
    </ligand>
</feature>
<dbReference type="HAMAP" id="MF_01109">
    <property type="entry name" value="OTCase"/>
    <property type="match status" value="1"/>
</dbReference>
<evidence type="ECO:0000256" key="5">
    <source>
        <dbReference type="ARBA" id="ARBA00048772"/>
    </source>
</evidence>
<dbReference type="PANTHER" id="PTHR45753">
    <property type="entry name" value="ORNITHINE CARBAMOYLTRANSFERASE, MITOCHONDRIAL"/>
    <property type="match status" value="1"/>
</dbReference>
<keyword evidence="6" id="KW-0963">Cytoplasm</keyword>
<feature type="binding site" evidence="6">
    <location>
        <begin position="130"/>
        <end position="133"/>
    </location>
    <ligand>
        <name>carbamoyl phosphate</name>
        <dbReference type="ChEBI" id="CHEBI:58228"/>
    </ligand>
</feature>
<dbReference type="InterPro" id="IPR006132">
    <property type="entry name" value="Asp/Orn_carbamoyltranf_P-bd"/>
</dbReference>
<comment type="similarity">
    <text evidence="2 6">Belongs to the aspartate/ornithine carbamoyltransferase superfamily. OTCase family.</text>
</comment>
<dbReference type="SUPFAM" id="SSF53671">
    <property type="entry name" value="Aspartate/ornithine carbamoyltransferase"/>
    <property type="match status" value="1"/>
</dbReference>
<dbReference type="NCBIfam" id="NF001986">
    <property type="entry name" value="PRK00779.1"/>
    <property type="match status" value="1"/>
</dbReference>
<dbReference type="PRINTS" id="PR00100">
    <property type="entry name" value="AOTCASE"/>
</dbReference>
<feature type="binding site" evidence="6">
    <location>
        <begin position="226"/>
        <end position="227"/>
    </location>
    <ligand>
        <name>L-ornithine</name>
        <dbReference type="ChEBI" id="CHEBI:46911"/>
    </ligand>
</feature>
<dbReference type="Pfam" id="PF00185">
    <property type="entry name" value="OTCace"/>
    <property type="match status" value="1"/>
</dbReference>
<evidence type="ECO:0000256" key="6">
    <source>
        <dbReference type="HAMAP-Rule" id="MF_01109"/>
    </source>
</evidence>
<dbReference type="FunFam" id="3.40.50.1370:FF:000008">
    <property type="entry name" value="Ornithine carbamoyltransferase"/>
    <property type="match status" value="1"/>
</dbReference>
<dbReference type="InterPro" id="IPR024904">
    <property type="entry name" value="OTCase_ArgI"/>
</dbReference>
<dbReference type="GO" id="GO:0019240">
    <property type="term" value="P:citrulline biosynthetic process"/>
    <property type="evidence" value="ECO:0007669"/>
    <property type="project" value="TreeGrafter"/>
</dbReference>
<comment type="subcellular location">
    <subcellularLocation>
        <location evidence="6">Cytoplasm</location>
    </subcellularLocation>
</comment>
<dbReference type="AlphaFoldDB" id="A0A8J6N6B1"/>
<dbReference type="Proteomes" id="UP000603545">
    <property type="component" value="Unassembled WGS sequence"/>
</dbReference>
<name>A0A8J6N6B1_9BACT</name>
<evidence type="ECO:0000256" key="3">
    <source>
        <dbReference type="ARBA" id="ARBA00013007"/>
    </source>
</evidence>
<dbReference type="GO" id="GO:0005737">
    <property type="term" value="C:cytoplasm"/>
    <property type="evidence" value="ECO:0007669"/>
    <property type="project" value="UniProtKB-SubCell"/>
</dbReference>
<dbReference type="InterPro" id="IPR006131">
    <property type="entry name" value="Asp_carbamoyltransf_Asp/Orn-bd"/>
</dbReference>
<evidence type="ECO:0000313" key="9">
    <source>
        <dbReference type="EMBL" id="MBC8200030.1"/>
    </source>
</evidence>
<dbReference type="EMBL" id="JACNLL010000074">
    <property type="protein sequence ID" value="MBC8200030.1"/>
    <property type="molecule type" value="Genomic_DNA"/>
</dbReference>
<dbReference type="GO" id="GO:0016597">
    <property type="term" value="F:amino acid binding"/>
    <property type="evidence" value="ECO:0007669"/>
    <property type="project" value="InterPro"/>
</dbReference>
<protein>
    <recommendedName>
        <fullName evidence="3 6">Ornithine carbamoyltransferase</fullName>
        <shortName evidence="6">OTCase</shortName>
        <ecNumber evidence="3 6">2.1.3.3</ecNumber>
    </recommendedName>
</protein>
<feature type="domain" description="Aspartate/ornithine carbamoyltransferase Asp/Orn-binding" evidence="7">
    <location>
        <begin position="149"/>
        <end position="300"/>
    </location>
</feature>
<keyword evidence="4 6" id="KW-0808">Transferase</keyword>
<dbReference type="GO" id="GO:0042450">
    <property type="term" value="P:L-arginine biosynthetic process via ornithine"/>
    <property type="evidence" value="ECO:0007669"/>
    <property type="project" value="UniProtKB-UniRule"/>
</dbReference>
<dbReference type="InterPro" id="IPR006130">
    <property type="entry name" value="Asp/Orn_carbamoylTrfase"/>
</dbReference>
<gene>
    <name evidence="9" type="primary">argF</name>
    <name evidence="9" type="ORF">H8E80_08325</name>
</gene>
<dbReference type="PRINTS" id="PR00102">
    <property type="entry name" value="OTCASE"/>
</dbReference>
<feature type="binding site" evidence="6">
    <location>
        <position position="161"/>
    </location>
    <ligand>
        <name>L-ornithine</name>
        <dbReference type="ChEBI" id="CHEBI:46911"/>
    </ligand>
</feature>
<feature type="binding site" evidence="6">
    <location>
        <position position="222"/>
    </location>
    <ligand>
        <name>L-ornithine</name>
        <dbReference type="ChEBI" id="CHEBI:46911"/>
    </ligand>
</feature>
<dbReference type="PROSITE" id="PS00097">
    <property type="entry name" value="CARBAMOYLTRANSFERASE"/>
    <property type="match status" value="1"/>
</dbReference>
<feature type="domain" description="Aspartate/ornithine carbamoyltransferase carbamoyl-P binding" evidence="8">
    <location>
        <begin position="3"/>
        <end position="143"/>
    </location>
</feature>
<feature type="binding site" evidence="6">
    <location>
        <position position="79"/>
    </location>
    <ligand>
        <name>carbamoyl phosphate</name>
        <dbReference type="ChEBI" id="CHEBI:58228"/>
    </ligand>
</feature>
<feature type="binding site" evidence="6">
    <location>
        <begin position="52"/>
        <end position="55"/>
    </location>
    <ligand>
        <name>carbamoyl phosphate</name>
        <dbReference type="ChEBI" id="CHEBI:58228"/>
    </ligand>
</feature>
<dbReference type="GO" id="GO:0004585">
    <property type="term" value="F:ornithine carbamoyltransferase activity"/>
    <property type="evidence" value="ECO:0007669"/>
    <property type="project" value="UniProtKB-UniRule"/>
</dbReference>
<dbReference type="NCBIfam" id="TIGR00658">
    <property type="entry name" value="orni_carb_tr"/>
    <property type="match status" value="1"/>
</dbReference>
<reference evidence="9 10" key="1">
    <citation type="submission" date="2020-08" db="EMBL/GenBank/DDBJ databases">
        <title>Bridging the membrane lipid divide: bacteria of the FCB group superphylum have the potential to synthesize archaeal ether lipids.</title>
        <authorList>
            <person name="Villanueva L."/>
            <person name="Von Meijenfeldt F.A.B."/>
            <person name="Westbye A.B."/>
            <person name="Yadav S."/>
            <person name="Hopmans E.C."/>
            <person name="Dutilh B.E."/>
            <person name="Sinninghe Damste J.S."/>
        </authorList>
    </citation>
    <scope>NUCLEOTIDE SEQUENCE [LARGE SCALE GENOMIC DNA]</scope>
    <source>
        <strain evidence="9">NIOZ-UU82</strain>
    </source>
</reference>
<sequence length="304" mass="33995">MKKDILTLLDLSKEDFEIFFRRALELKKEHNKGIPDKSFAGKTLGLIFDKHSTRTRLSFETAMIQLGGTSIFISAKDTQIARDEPVRDTARVLSRYLDCLAIRTFSQDLLKEFAEYATIPVINALTDLYHPCQVLSDLLTVIERKGGYKDLKIAWVGDGNNVAHSWINAAAVLGLDLTLACPEGYYPDSKIVEKALERKCGKILITSDPVEAADGADVIYTDVWASMGQEGEQTTRKQVFKPFQVDKELVSKASEDVIVMHCLPAHRGEEISEEVLEGPNSVVWDQAENKLHMHKAVLEVLMGN</sequence>
<evidence type="ECO:0000259" key="7">
    <source>
        <dbReference type="Pfam" id="PF00185"/>
    </source>
</evidence>
<proteinExistence type="inferred from homology"/>
<feature type="binding site" evidence="6">
    <location>
        <begin position="262"/>
        <end position="263"/>
    </location>
    <ligand>
        <name>carbamoyl phosphate</name>
        <dbReference type="ChEBI" id="CHEBI:58228"/>
    </ligand>
</feature>
<dbReference type="EC" id="2.1.3.3" evidence="3 6"/>
<comment type="pathway">
    <text evidence="1">Amino-acid biosynthesis; L-arginine biosynthesis; L-arginine from L-ornithine and carbamoyl phosphate: step 1/3.</text>
</comment>
<evidence type="ECO:0000256" key="2">
    <source>
        <dbReference type="ARBA" id="ARBA00007805"/>
    </source>
</evidence>
<evidence type="ECO:0000259" key="8">
    <source>
        <dbReference type="Pfam" id="PF02729"/>
    </source>
</evidence>
<evidence type="ECO:0000256" key="4">
    <source>
        <dbReference type="ARBA" id="ARBA00022679"/>
    </source>
</evidence>
<dbReference type="InterPro" id="IPR036901">
    <property type="entry name" value="Asp/Orn_carbamoylTrfase_sf"/>
</dbReference>
<evidence type="ECO:0000313" key="10">
    <source>
        <dbReference type="Proteomes" id="UP000603545"/>
    </source>
</evidence>
<feature type="binding site" evidence="6">
    <location>
        <position position="103"/>
    </location>
    <ligand>
        <name>carbamoyl phosphate</name>
        <dbReference type="ChEBI" id="CHEBI:58228"/>
    </ligand>
</feature>
<accession>A0A8J6N6B1</accession>
<organism evidence="9 10">
    <name type="scientific">Candidatus Desulfaltia bathyphila</name>
    <dbReference type="NCBI Taxonomy" id="2841697"/>
    <lineage>
        <taxon>Bacteria</taxon>
        <taxon>Pseudomonadati</taxon>
        <taxon>Thermodesulfobacteriota</taxon>
        <taxon>Desulfobacteria</taxon>
        <taxon>Desulfobacterales</taxon>
        <taxon>Desulfobacterales incertae sedis</taxon>
        <taxon>Candidatus Desulfaltia</taxon>
    </lineage>
</organism>
<dbReference type="Gene3D" id="3.40.50.1370">
    <property type="entry name" value="Aspartate/ornithine carbamoyltransferase"/>
    <property type="match status" value="2"/>
</dbReference>
<dbReference type="Pfam" id="PF02729">
    <property type="entry name" value="OTCace_N"/>
    <property type="match status" value="1"/>
</dbReference>
<evidence type="ECO:0000256" key="1">
    <source>
        <dbReference type="ARBA" id="ARBA00004975"/>
    </source>
</evidence>
<comment type="caution">
    <text evidence="9">The sequence shown here is derived from an EMBL/GenBank/DDBJ whole genome shotgun (WGS) entry which is preliminary data.</text>
</comment>
<dbReference type="InterPro" id="IPR002292">
    <property type="entry name" value="Orn/put_carbamltrans"/>
</dbReference>